<gene>
    <name evidence="1" type="ORF">GSB_154318</name>
</gene>
<organism evidence="1 2">
    <name type="scientific">Giardia intestinalis</name>
    <name type="common">Giardia lamblia</name>
    <dbReference type="NCBI Taxonomy" id="5741"/>
    <lineage>
        <taxon>Eukaryota</taxon>
        <taxon>Metamonada</taxon>
        <taxon>Diplomonadida</taxon>
        <taxon>Hexamitidae</taxon>
        <taxon>Giardiinae</taxon>
        <taxon>Giardia</taxon>
    </lineage>
</organism>
<dbReference type="EMBL" id="AHHH01000139">
    <property type="protein sequence ID" value="ESU41217.1"/>
    <property type="molecule type" value="Genomic_DNA"/>
</dbReference>
<reference evidence="2" key="1">
    <citation type="submission" date="2012-02" db="EMBL/GenBank/DDBJ databases">
        <title>Genome sequencing of Giardia lamblia Genotypes A2 and B isolates (DH and GS) and comparative analysis with the genomes of Genotypes A1 and E (WB and Pig).</title>
        <authorList>
            <person name="Adam R."/>
            <person name="Dahlstrom E."/>
            <person name="Martens C."/>
            <person name="Bruno D."/>
            <person name="Barbian K."/>
            <person name="Porcella S.F."/>
            <person name="Nash T."/>
        </authorList>
    </citation>
    <scope>NUCLEOTIDE SEQUENCE</scope>
    <source>
        <strain evidence="2">GS</strain>
    </source>
</reference>
<dbReference type="AlphaFoldDB" id="V6TSB6"/>
<name>V6TSB6_GIAIN</name>
<sequence length="40" mass="4409">VYTNRALDAGQYRTCYEQLGIQQEPYLSQGAAAMALNAKT</sequence>
<feature type="non-terminal residue" evidence="1">
    <location>
        <position position="1"/>
    </location>
</feature>
<reference evidence="1 2" key="2">
    <citation type="journal article" date="2013" name="Genome Biol. Evol.">
        <title>Genome sequencing of Giardia lamblia genotypes A2 and B isolates (DH and GS) and comparative analysis with the genomes of genotypes A1 and E (WB and Pig).</title>
        <authorList>
            <person name="Adam R.D."/>
            <person name="Dahlstrom E.W."/>
            <person name="Martens C.A."/>
            <person name="Bruno D.P."/>
            <person name="Barbian K.D."/>
            <person name="Ricklefs S.M."/>
            <person name="Hernandez M.M."/>
            <person name="Narla N.P."/>
            <person name="Patel R.B."/>
            <person name="Porcella S.F."/>
            <person name="Nash T.E."/>
        </authorList>
    </citation>
    <scope>NUCLEOTIDE SEQUENCE [LARGE SCALE GENOMIC DNA]</scope>
    <source>
        <strain evidence="1 2">GS</strain>
    </source>
</reference>
<accession>V6TSB6</accession>
<dbReference type="Proteomes" id="UP000018040">
    <property type="component" value="Unassembled WGS sequence"/>
</dbReference>
<comment type="caution">
    <text evidence="1">The sequence shown here is derived from an EMBL/GenBank/DDBJ whole genome shotgun (WGS) entry which is preliminary data.</text>
</comment>
<proteinExistence type="predicted"/>
<evidence type="ECO:0000313" key="1">
    <source>
        <dbReference type="EMBL" id="ESU41217.1"/>
    </source>
</evidence>
<evidence type="ECO:0000313" key="2">
    <source>
        <dbReference type="Proteomes" id="UP000018040"/>
    </source>
</evidence>
<protein>
    <submittedName>
        <fullName evidence="1">Ankyrin repeat protein</fullName>
    </submittedName>
</protein>